<keyword evidence="2" id="KW-0012">Acyltransferase</keyword>
<keyword evidence="1" id="KW-0808">Transferase</keyword>
<dbReference type="PROSITE" id="PS51186">
    <property type="entry name" value="GNAT"/>
    <property type="match status" value="1"/>
</dbReference>
<dbReference type="Pfam" id="PF00583">
    <property type="entry name" value="Acetyltransf_1"/>
    <property type="match status" value="1"/>
</dbReference>
<dbReference type="PANTHER" id="PTHR43877:SF2">
    <property type="entry name" value="AMINOALKYLPHOSPHONATE N-ACETYLTRANSFERASE-RELATED"/>
    <property type="match status" value="1"/>
</dbReference>
<accession>A0ABT6AUW6</accession>
<dbReference type="InterPro" id="IPR050832">
    <property type="entry name" value="Bact_Acetyltransf"/>
</dbReference>
<comment type="caution">
    <text evidence="4">The sequence shown here is derived from an EMBL/GenBank/DDBJ whole genome shotgun (WGS) entry which is preliminary data.</text>
</comment>
<evidence type="ECO:0000313" key="5">
    <source>
        <dbReference type="Proteomes" id="UP001216674"/>
    </source>
</evidence>
<gene>
    <name evidence="4" type="ORF">P3W85_26200</name>
</gene>
<protein>
    <submittedName>
        <fullName evidence="4">GNAT family N-acetyltransferase</fullName>
    </submittedName>
</protein>
<dbReference type="Gene3D" id="3.40.630.30">
    <property type="match status" value="1"/>
</dbReference>
<dbReference type="Proteomes" id="UP001216674">
    <property type="component" value="Unassembled WGS sequence"/>
</dbReference>
<evidence type="ECO:0000313" key="4">
    <source>
        <dbReference type="EMBL" id="MDF3836416.1"/>
    </source>
</evidence>
<evidence type="ECO:0000256" key="2">
    <source>
        <dbReference type="ARBA" id="ARBA00023315"/>
    </source>
</evidence>
<dbReference type="InterPro" id="IPR000182">
    <property type="entry name" value="GNAT_dom"/>
</dbReference>
<sequence>MAYVDDEAGVLACFPLMHQLRPQLASPEEFVARWRRQVAAGYRLLALWQGGRPVALAGFRLQDNLVHGVHFYVDDLVTDEAARSGGYGHLLMDRLKDEARALGCAKLVLDTPLTNVLGHRFYYRNGLLASALRFNIPLA</sequence>
<dbReference type="InterPro" id="IPR016181">
    <property type="entry name" value="Acyl_CoA_acyltransferase"/>
</dbReference>
<keyword evidence="5" id="KW-1185">Reference proteome</keyword>
<proteinExistence type="predicted"/>
<evidence type="ECO:0000256" key="1">
    <source>
        <dbReference type="ARBA" id="ARBA00022679"/>
    </source>
</evidence>
<feature type="domain" description="N-acetyltransferase" evidence="3">
    <location>
        <begin position="1"/>
        <end position="139"/>
    </location>
</feature>
<dbReference type="SUPFAM" id="SSF55729">
    <property type="entry name" value="Acyl-CoA N-acyltransferases (Nat)"/>
    <property type="match status" value="1"/>
</dbReference>
<evidence type="ECO:0000259" key="3">
    <source>
        <dbReference type="PROSITE" id="PS51186"/>
    </source>
</evidence>
<reference evidence="4 5" key="1">
    <citation type="submission" date="2023-03" db="EMBL/GenBank/DDBJ databases">
        <title>Draft assemblies of triclosan tolerant bacteria isolated from returned activated sludge.</title>
        <authorList>
            <person name="Van Hamelsveld S."/>
        </authorList>
    </citation>
    <scope>NUCLEOTIDE SEQUENCE [LARGE SCALE GENOMIC DNA]</scope>
    <source>
        <strain evidence="4 5">GW210010_S58</strain>
    </source>
</reference>
<dbReference type="PANTHER" id="PTHR43877">
    <property type="entry name" value="AMINOALKYLPHOSPHONATE N-ACETYLTRANSFERASE-RELATED-RELATED"/>
    <property type="match status" value="1"/>
</dbReference>
<name>A0ABT6AUW6_9BURK</name>
<dbReference type="EMBL" id="JARJLM010000437">
    <property type="protein sequence ID" value="MDF3836416.1"/>
    <property type="molecule type" value="Genomic_DNA"/>
</dbReference>
<dbReference type="CDD" id="cd04301">
    <property type="entry name" value="NAT_SF"/>
    <property type="match status" value="1"/>
</dbReference>
<organism evidence="4 5">
    <name type="scientific">Cupriavidus basilensis</name>
    <dbReference type="NCBI Taxonomy" id="68895"/>
    <lineage>
        <taxon>Bacteria</taxon>
        <taxon>Pseudomonadati</taxon>
        <taxon>Pseudomonadota</taxon>
        <taxon>Betaproteobacteria</taxon>
        <taxon>Burkholderiales</taxon>
        <taxon>Burkholderiaceae</taxon>
        <taxon>Cupriavidus</taxon>
    </lineage>
</organism>